<keyword evidence="1" id="KW-0472">Membrane</keyword>
<keyword evidence="3" id="KW-1185">Reference proteome</keyword>
<evidence type="ECO:0000313" key="2">
    <source>
        <dbReference type="EMBL" id="BET01372.1"/>
    </source>
</evidence>
<organism evidence="2 3">
    <name type="scientific">Nesidiocoris tenuis</name>
    <dbReference type="NCBI Taxonomy" id="355587"/>
    <lineage>
        <taxon>Eukaryota</taxon>
        <taxon>Metazoa</taxon>
        <taxon>Ecdysozoa</taxon>
        <taxon>Arthropoda</taxon>
        <taxon>Hexapoda</taxon>
        <taxon>Insecta</taxon>
        <taxon>Pterygota</taxon>
        <taxon>Neoptera</taxon>
        <taxon>Paraneoptera</taxon>
        <taxon>Hemiptera</taxon>
        <taxon>Heteroptera</taxon>
        <taxon>Panheteroptera</taxon>
        <taxon>Cimicomorpha</taxon>
        <taxon>Miridae</taxon>
        <taxon>Dicyphina</taxon>
        <taxon>Nesidiocoris</taxon>
    </lineage>
</organism>
<protein>
    <submittedName>
        <fullName evidence="2">Uncharacterized protein</fullName>
    </submittedName>
</protein>
<dbReference type="EMBL" id="AP028920">
    <property type="protein sequence ID" value="BET01372.1"/>
    <property type="molecule type" value="Genomic_DNA"/>
</dbReference>
<evidence type="ECO:0000256" key="1">
    <source>
        <dbReference type="SAM" id="Phobius"/>
    </source>
</evidence>
<feature type="transmembrane region" description="Helical" evidence="1">
    <location>
        <begin position="58"/>
        <end position="80"/>
    </location>
</feature>
<feature type="transmembrane region" description="Helical" evidence="1">
    <location>
        <begin position="92"/>
        <end position="114"/>
    </location>
</feature>
<proteinExistence type="predicted"/>
<dbReference type="Proteomes" id="UP001307889">
    <property type="component" value="Chromosome 12"/>
</dbReference>
<feature type="transmembrane region" description="Helical" evidence="1">
    <location>
        <begin position="22"/>
        <end position="46"/>
    </location>
</feature>
<sequence>MPSIPQVNNCCFCLTTETGAKIIGWLYTIGGALQAILYLMDLLRILPRVGKEYTTGDAFVIAVMMALAVLICVLGIYLLLGVYKGNHSYVRLWLNVIVIVIIIQLIFFAIRIVMWIMGRSQPDIGVNLLNLLLLIYFAIVVNSYLREHGSGVETF</sequence>
<gene>
    <name evidence="2" type="ORF">NTJ_14188</name>
</gene>
<evidence type="ECO:0000313" key="3">
    <source>
        <dbReference type="Proteomes" id="UP001307889"/>
    </source>
</evidence>
<keyword evidence="1" id="KW-0812">Transmembrane</keyword>
<keyword evidence="1" id="KW-1133">Transmembrane helix</keyword>
<reference evidence="2 3" key="1">
    <citation type="submission" date="2023-09" db="EMBL/GenBank/DDBJ databases">
        <title>Nesidiocoris tenuis whole genome shotgun sequence.</title>
        <authorList>
            <person name="Shibata T."/>
            <person name="Shimoda M."/>
            <person name="Kobayashi T."/>
            <person name="Uehara T."/>
        </authorList>
    </citation>
    <scope>NUCLEOTIDE SEQUENCE [LARGE SCALE GENOMIC DNA]</scope>
    <source>
        <strain evidence="2 3">Japan</strain>
    </source>
</reference>
<feature type="transmembrane region" description="Helical" evidence="1">
    <location>
        <begin position="126"/>
        <end position="145"/>
    </location>
</feature>
<name>A0ABN7BE04_9HEMI</name>
<accession>A0ABN7BE04</accession>